<dbReference type="InterPro" id="IPR001007">
    <property type="entry name" value="VWF_dom"/>
</dbReference>
<dbReference type="EMBL" id="CATNWA010004704">
    <property type="protein sequence ID" value="CAI9548472.1"/>
    <property type="molecule type" value="Genomic_DNA"/>
</dbReference>
<dbReference type="PROSITE" id="PS01208">
    <property type="entry name" value="VWFC_1"/>
    <property type="match status" value="1"/>
</dbReference>
<dbReference type="PROSITE" id="PS50184">
    <property type="entry name" value="VWFC_2"/>
    <property type="match status" value="2"/>
</dbReference>
<reference evidence="5" key="1">
    <citation type="submission" date="2023-05" db="EMBL/GenBank/DDBJ databases">
        <authorList>
            <person name="Stuckert A."/>
        </authorList>
    </citation>
    <scope>NUCLEOTIDE SEQUENCE</scope>
</reference>
<name>A0ABN9BLD6_9NEOB</name>
<dbReference type="Gene3D" id="6.20.200.20">
    <property type="match status" value="1"/>
</dbReference>
<comment type="caution">
    <text evidence="5">The sequence shown here is derived from an EMBL/GenBank/DDBJ whole genome shotgun (WGS) entry which is preliminary data.</text>
</comment>
<organism evidence="5 6">
    <name type="scientific">Staurois parvus</name>
    <dbReference type="NCBI Taxonomy" id="386267"/>
    <lineage>
        <taxon>Eukaryota</taxon>
        <taxon>Metazoa</taxon>
        <taxon>Chordata</taxon>
        <taxon>Craniata</taxon>
        <taxon>Vertebrata</taxon>
        <taxon>Euteleostomi</taxon>
        <taxon>Amphibia</taxon>
        <taxon>Batrachia</taxon>
        <taxon>Anura</taxon>
        <taxon>Neobatrachia</taxon>
        <taxon>Ranoidea</taxon>
        <taxon>Ranidae</taxon>
        <taxon>Staurois</taxon>
    </lineage>
</organism>
<protein>
    <recommendedName>
        <fullName evidence="4">VWFC domain-containing protein</fullName>
    </recommendedName>
</protein>
<keyword evidence="6" id="KW-1185">Reference proteome</keyword>
<dbReference type="PANTHER" id="PTHR46698">
    <property type="entry name" value="CROSSVEINLESS 2"/>
    <property type="match status" value="1"/>
</dbReference>
<dbReference type="Pfam" id="PF00093">
    <property type="entry name" value="VWC"/>
    <property type="match status" value="2"/>
</dbReference>
<accession>A0ABN9BLD6</accession>
<feature type="domain" description="VWFC" evidence="4">
    <location>
        <begin position="124"/>
        <end position="165"/>
    </location>
</feature>
<feature type="domain" description="VWFC" evidence="4">
    <location>
        <begin position="36"/>
        <end position="104"/>
    </location>
</feature>
<evidence type="ECO:0000256" key="2">
    <source>
        <dbReference type="ARBA" id="ARBA00022525"/>
    </source>
</evidence>
<comment type="subcellular location">
    <subcellularLocation>
        <location evidence="1">Secreted</location>
    </subcellularLocation>
</comment>
<sequence length="200" mass="21843">MACMCVDGVTTCSRLQCITSCSSHITLPGECCPLCADCVVNKKVYVPGDSFHPSEDPCDICTCERLPDGRQYRRCSRKQCPSLLDCPRNQILPPAVGQCCASCAQALSNCTDLLVGSEIQAINDPCYTCHCKDLTWVCEHRPCPILSCPRSEQITPPGSCCPICTECMVELEGRRVPDGETWADRQNPCITCTCTVSSVY</sequence>
<evidence type="ECO:0000256" key="1">
    <source>
        <dbReference type="ARBA" id="ARBA00004613"/>
    </source>
</evidence>
<evidence type="ECO:0000313" key="5">
    <source>
        <dbReference type="EMBL" id="CAI9548472.1"/>
    </source>
</evidence>
<keyword evidence="2" id="KW-0964">Secreted</keyword>
<dbReference type="Proteomes" id="UP001162483">
    <property type="component" value="Unassembled WGS sequence"/>
</dbReference>
<gene>
    <name evidence="5" type="ORF">SPARVUS_LOCUS3155559</name>
</gene>
<proteinExistence type="predicted"/>
<evidence type="ECO:0000256" key="3">
    <source>
        <dbReference type="ARBA" id="ARBA00022729"/>
    </source>
</evidence>
<evidence type="ECO:0000259" key="4">
    <source>
        <dbReference type="PROSITE" id="PS50184"/>
    </source>
</evidence>
<dbReference type="SMART" id="SM00214">
    <property type="entry name" value="VWC"/>
    <property type="match status" value="2"/>
</dbReference>
<dbReference type="PANTHER" id="PTHR46698:SF2">
    <property type="entry name" value="KIELIN_CHORDIN-LIKE PROTEIN"/>
    <property type="match status" value="1"/>
</dbReference>
<dbReference type="SUPFAM" id="SSF57603">
    <property type="entry name" value="FnI-like domain"/>
    <property type="match status" value="2"/>
</dbReference>
<feature type="non-terminal residue" evidence="5">
    <location>
        <position position="200"/>
    </location>
</feature>
<dbReference type="InterPro" id="IPR052424">
    <property type="entry name" value="Kielin_Chordin-BMP_Reg"/>
</dbReference>
<dbReference type="Gene3D" id="2.10.70.10">
    <property type="entry name" value="Complement Module, domain 1"/>
    <property type="match status" value="1"/>
</dbReference>
<keyword evidence="3" id="KW-0732">Signal</keyword>
<evidence type="ECO:0000313" key="6">
    <source>
        <dbReference type="Proteomes" id="UP001162483"/>
    </source>
</evidence>